<dbReference type="NCBIfam" id="TIGR00765">
    <property type="entry name" value="yihY_not_rbn"/>
    <property type="match status" value="1"/>
</dbReference>
<keyword evidence="3 7" id="KW-0812">Transmembrane</keyword>
<comment type="subcellular location">
    <subcellularLocation>
        <location evidence="1">Cell membrane</location>
        <topology evidence="1">Multi-pass membrane protein</topology>
    </subcellularLocation>
</comment>
<organism evidence="8 9">
    <name type="scientific">Variovorax ureilyticus</name>
    <dbReference type="NCBI Taxonomy" id="1836198"/>
    <lineage>
        <taxon>Bacteria</taxon>
        <taxon>Pseudomonadati</taxon>
        <taxon>Pseudomonadota</taxon>
        <taxon>Betaproteobacteria</taxon>
        <taxon>Burkholderiales</taxon>
        <taxon>Comamonadaceae</taxon>
        <taxon>Variovorax</taxon>
    </lineage>
</organism>
<proteinExistence type="predicted"/>
<evidence type="ECO:0000256" key="3">
    <source>
        <dbReference type="ARBA" id="ARBA00022692"/>
    </source>
</evidence>
<evidence type="ECO:0000256" key="7">
    <source>
        <dbReference type="SAM" id="Phobius"/>
    </source>
</evidence>
<dbReference type="Pfam" id="PF03631">
    <property type="entry name" value="Virul_fac_BrkB"/>
    <property type="match status" value="1"/>
</dbReference>
<dbReference type="RefSeq" id="WP_340358511.1">
    <property type="nucleotide sequence ID" value="NZ_JBBKZU010000008.1"/>
</dbReference>
<evidence type="ECO:0000256" key="6">
    <source>
        <dbReference type="SAM" id="MobiDB-lite"/>
    </source>
</evidence>
<feature type="transmembrane region" description="Helical" evidence="7">
    <location>
        <begin position="140"/>
        <end position="166"/>
    </location>
</feature>
<evidence type="ECO:0000256" key="5">
    <source>
        <dbReference type="ARBA" id="ARBA00023136"/>
    </source>
</evidence>
<evidence type="ECO:0000256" key="1">
    <source>
        <dbReference type="ARBA" id="ARBA00004651"/>
    </source>
</evidence>
<keyword evidence="4 7" id="KW-1133">Transmembrane helix</keyword>
<dbReference type="EMBL" id="JBBKZU010000008">
    <property type="protein sequence ID" value="MEJ8813274.1"/>
    <property type="molecule type" value="Genomic_DNA"/>
</dbReference>
<feature type="transmembrane region" description="Helical" evidence="7">
    <location>
        <begin position="215"/>
        <end position="237"/>
    </location>
</feature>
<dbReference type="InterPro" id="IPR017039">
    <property type="entry name" value="Virul_fac_BrkB"/>
</dbReference>
<dbReference type="PANTHER" id="PTHR30213">
    <property type="entry name" value="INNER MEMBRANE PROTEIN YHJD"/>
    <property type="match status" value="1"/>
</dbReference>
<dbReference type="PIRSF" id="PIRSF035875">
    <property type="entry name" value="RNase_BN"/>
    <property type="match status" value="1"/>
</dbReference>
<feature type="transmembrane region" description="Helical" evidence="7">
    <location>
        <begin position="30"/>
        <end position="53"/>
    </location>
</feature>
<feature type="transmembrane region" description="Helical" evidence="7">
    <location>
        <begin position="257"/>
        <end position="276"/>
    </location>
</feature>
<evidence type="ECO:0000256" key="2">
    <source>
        <dbReference type="ARBA" id="ARBA00022475"/>
    </source>
</evidence>
<keyword evidence="5 7" id="KW-0472">Membrane</keyword>
<comment type="caution">
    <text evidence="8">The sequence shown here is derived from an EMBL/GenBank/DDBJ whole genome shotgun (WGS) entry which is preliminary data.</text>
</comment>
<keyword evidence="9" id="KW-1185">Reference proteome</keyword>
<evidence type="ECO:0000313" key="9">
    <source>
        <dbReference type="Proteomes" id="UP001365846"/>
    </source>
</evidence>
<reference evidence="8 9" key="1">
    <citation type="submission" date="2024-03" db="EMBL/GenBank/DDBJ databases">
        <title>Novel species of the genus Variovorax.</title>
        <authorList>
            <person name="Liu Q."/>
            <person name="Xin Y.-H."/>
        </authorList>
    </citation>
    <scope>NUCLEOTIDE SEQUENCE [LARGE SCALE GENOMIC DNA]</scope>
    <source>
        <strain evidence="8 9">KACC 18899</strain>
    </source>
</reference>
<feature type="region of interest" description="Disordered" evidence="6">
    <location>
        <begin position="286"/>
        <end position="313"/>
    </location>
</feature>
<dbReference type="PANTHER" id="PTHR30213:SF1">
    <property type="entry name" value="INNER MEMBRANE PROTEIN YHJD"/>
    <property type="match status" value="1"/>
</dbReference>
<dbReference type="Proteomes" id="UP001365846">
    <property type="component" value="Unassembled WGS sequence"/>
</dbReference>
<sequence length="313" mass="33855">MKALRALFDLCQQSFESWRADYAPSMGAALAYYTVFSLAPLILIVISVVGLVFGRDEARGEIMEQISGLMGADGARAVQVMLEHLNRPAQGVVATVAGIGLLIVGATTVFGELQDAFDRIWRAPARNSTNGLLNLVRTRLLSFSMIMGIGFLLMVSLILNAALAALGEWWAPYFGGWAHVAQNVNSGFGFVIVTVGFAMIFKIMPRVRVQWRDVWIGAAVTAVLFTIGKYLIGLYIGKTGVASGYGAAGSLVVVLVWVYYSAQIFLLGVEFTWVYAHEYGSLKGRSRPSAHLSPMRTDGTDAAVQPAKPPPSR</sequence>
<gene>
    <name evidence="8" type="ORF">WKW77_19460</name>
</gene>
<accession>A0ABU8VK34</accession>
<name>A0ABU8VK34_9BURK</name>
<feature type="transmembrane region" description="Helical" evidence="7">
    <location>
        <begin position="186"/>
        <end position="203"/>
    </location>
</feature>
<protein>
    <submittedName>
        <fullName evidence="8">YihY/virulence factor BrkB family protein</fullName>
    </submittedName>
</protein>
<keyword evidence="2" id="KW-1003">Cell membrane</keyword>
<evidence type="ECO:0000256" key="4">
    <source>
        <dbReference type="ARBA" id="ARBA00022989"/>
    </source>
</evidence>
<evidence type="ECO:0000313" key="8">
    <source>
        <dbReference type="EMBL" id="MEJ8813274.1"/>
    </source>
</evidence>